<comment type="subcellular location">
    <subcellularLocation>
        <location evidence="1">Cytoplasm</location>
    </subcellularLocation>
</comment>
<evidence type="ECO:0000256" key="5">
    <source>
        <dbReference type="RuleBase" id="RU000363"/>
    </source>
</evidence>
<reference evidence="6" key="1">
    <citation type="submission" date="2023-07" db="EMBL/GenBank/DDBJ databases">
        <title>Biological control against Fusarium languescens, the causal agent of wilt in Jalapeno peppers, by a novel bacterial subspecies: Bacillus cabrialesii subsp. tritici TSO2.</title>
        <authorList>
            <person name="Montoya-Martinez A.C."/>
            <person name="Figueroa-Brambila K.M."/>
            <person name="Escalante-Beltran A."/>
            <person name="Lopez-Montoya N.D."/>
            <person name="Valenzuela-Ruiz V."/>
            <person name="Parra-Cota F.I."/>
            <person name="Estrada Alvarado M.I."/>
            <person name="De Los Santos Villalobos S."/>
        </authorList>
    </citation>
    <scope>NUCLEOTIDE SEQUENCE</scope>
    <source>
        <strain evidence="6">TSO2</strain>
    </source>
</reference>
<dbReference type="InterPro" id="IPR051721">
    <property type="entry name" value="Biopterin_syn/organic_redct"/>
</dbReference>
<accession>A0ABT9DRI3</accession>
<proteinExistence type="inferred from homology"/>
<comment type="similarity">
    <text evidence="5">Belongs to the short-chain dehydrogenases/reductases (SDR) family.</text>
</comment>
<dbReference type="RefSeq" id="WP_213400752.1">
    <property type="nucleotide sequence ID" value="NZ_JAHBMK020000001.1"/>
</dbReference>
<dbReference type="EMBL" id="JAHBMK020000001">
    <property type="protein sequence ID" value="MDO8227277.1"/>
    <property type="molecule type" value="Genomic_DNA"/>
</dbReference>
<keyword evidence="3" id="KW-0521">NADP</keyword>
<dbReference type="NCBIfam" id="NF005381">
    <property type="entry name" value="PRK06924.1"/>
    <property type="match status" value="1"/>
</dbReference>
<protein>
    <submittedName>
        <fullName evidence="6">(S)-benzoin forming benzil reductase</fullName>
        <ecNumber evidence="6">1.1.1.320</ecNumber>
    </submittedName>
</protein>
<evidence type="ECO:0000313" key="7">
    <source>
        <dbReference type="Proteomes" id="UP001177121"/>
    </source>
</evidence>
<dbReference type="PRINTS" id="PR00080">
    <property type="entry name" value="SDRFAMILY"/>
</dbReference>
<dbReference type="GO" id="GO:0016491">
    <property type="term" value="F:oxidoreductase activity"/>
    <property type="evidence" value="ECO:0007669"/>
    <property type="project" value="UniProtKB-KW"/>
</dbReference>
<dbReference type="InterPro" id="IPR002347">
    <property type="entry name" value="SDR_fam"/>
</dbReference>
<gene>
    <name evidence="6" type="ORF">KHP33_020895</name>
</gene>
<dbReference type="SUPFAM" id="SSF51735">
    <property type="entry name" value="NAD(P)-binding Rossmann-fold domains"/>
    <property type="match status" value="1"/>
</dbReference>
<dbReference type="Proteomes" id="UP001177121">
    <property type="component" value="Unassembled WGS sequence"/>
</dbReference>
<dbReference type="PRINTS" id="PR00081">
    <property type="entry name" value="GDHRDH"/>
</dbReference>
<evidence type="ECO:0000313" key="6">
    <source>
        <dbReference type="EMBL" id="MDO8227277.1"/>
    </source>
</evidence>
<dbReference type="PANTHER" id="PTHR44085:SF2">
    <property type="entry name" value="SEPIAPTERIN REDUCTASE"/>
    <property type="match status" value="1"/>
</dbReference>
<evidence type="ECO:0000256" key="3">
    <source>
        <dbReference type="ARBA" id="ARBA00022857"/>
    </source>
</evidence>
<keyword evidence="2" id="KW-0963">Cytoplasm</keyword>
<keyword evidence="4 6" id="KW-0560">Oxidoreductase</keyword>
<dbReference type="PANTHER" id="PTHR44085">
    <property type="entry name" value="SEPIAPTERIN REDUCTASE"/>
    <property type="match status" value="1"/>
</dbReference>
<evidence type="ECO:0000256" key="2">
    <source>
        <dbReference type="ARBA" id="ARBA00022490"/>
    </source>
</evidence>
<dbReference type="Pfam" id="PF00106">
    <property type="entry name" value="adh_short"/>
    <property type="match status" value="1"/>
</dbReference>
<name>A0ABT9DRI3_9BACI</name>
<dbReference type="EC" id="1.1.1.320" evidence="6"/>
<sequence length="250" mass="28351">MKHIIITGTSKGIGEALAQKLIHSNHRLYCISRQPNQSLIDQDTHLQYYSFDLRETHKIEALFQDLFEHIKHDPQPEGIYLINNAGVLSPVAPIEHNRAEDIVQHMQVNLIAPMVMTSQFMKHTKHIETDKRIMNISSASAKYLLPSQSCYSTSKAGLDSFTKSINLEQANQQNPVKIASVYPGMIDTQLQTEIRSVRKEDFPYVDEFIQLQKAGKLQSPEETADALLHFLNQDDFGKQAVVEHLIPFSG</sequence>
<comment type="caution">
    <text evidence="6">The sequence shown here is derived from an EMBL/GenBank/DDBJ whole genome shotgun (WGS) entry which is preliminary data.</text>
</comment>
<evidence type="ECO:0000256" key="1">
    <source>
        <dbReference type="ARBA" id="ARBA00004496"/>
    </source>
</evidence>
<organism evidence="6 7">
    <name type="scientific">Bacillus cabrialesii subsp. tritici</name>
    <dbReference type="NCBI Taxonomy" id="2944916"/>
    <lineage>
        <taxon>Bacteria</taxon>
        <taxon>Bacillati</taxon>
        <taxon>Bacillota</taxon>
        <taxon>Bacilli</taxon>
        <taxon>Bacillales</taxon>
        <taxon>Bacillaceae</taxon>
        <taxon>Bacillus</taxon>
        <taxon>Bacillus cabrialesii</taxon>
    </lineage>
</organism>
<dbReference type="InterPro" id="IPR036291">
    <property type="entry name" value="NAD(P)-bd_dom_sf"/>
</dbReference>
<dbReference type="Gene3D" id="3.40.50.720">
    <property type="entry name" value="NAD(P)-binding Rossmann-like Domain"/>
    <property type="match status" value="1"/>
</dbReference>
<keyword evidence="7" id="KW-1185">Reference proteome</keyword>
<evidence type="ECO:0000256" key="4">
    <source>
        <dbReference type="ARBA" id="ARBA00023002"/>
    </source>
</evidence>